<dbReference type="Proteomes" id="UP000664382">
    <property type="component" value="Unassembled WGS sequence"/>
</dbReference>
<keyword evidence="5 10" id="KW-0418">Kinase</keyword>
<dbReference type="PANTHER" id="PTHR12358">
    <property type="entry name" value="SPHINGOSINE KINASE"/>
    <property type="match status" value="1"/>
</dbReference>
<evidence type="ECO:0000313" key="10">
    <source>
        <dbReference type="EMBL" id="MBO1900966.1"/>
    </source>
</evidence>
<keyword evidence="11" id="KW-1185">Reference proteome</keyword>
<dbReference type="Gene3D" id="2.60.200.40">
    <property type="match status" value="1"/>
</dbReference>
<reference evidence="10" key="1">
    <citation type="submission" date="2021-03" db="EMBL/GenBank/DDBJ databases">
        <title>Leucobacter chromiisoli sp. nov., isolated from chromium-containing soil of chemical plant.</title>
        <authorList>
            <person name="Xu Z."/>
        </authorList>
    </citation>
    <scope>NUCLEOTIDE SEQUENCE</scope>
    <source>
        <strain evidence="10">S27</strain>
    </source>
</reference>
<evidence type="ECO:0000256" key="7">
    <source>
        <dbReference type="ARBA" id="ARBA00023209"/>
    </source>
</evidence>
<dbReference type="Pfam" id="PF00781">
    <property type="entry name" value="DAGK_cat"/>
    <property type="match status" value="1"/>
</dbReference>
<dbReference type="InterPro" id="IPR045540">
    <property type="entry name" value="YegS/DAGK_C"/>
</dbReference>
<evidence type="ECO:0000256" key="8">
    <source>
        <dbReference type="ARBA" id="ARBA00023264"/>
    </source>
</evidence>
<evidence type="ECO:0000256" key="6">
    <source>
        <dbReference type="ARBA" id="ARBA00022840"/>
    </source>
</evidence>
<dbReference type="EMBL" id="JAGDYM010000004">
    <property type="protein sequence ID" value="MBO1900966.1"/>
    <property type="molecule type" value="Genomic_DNA"/>
</dbReference>
<comment type="caution">
    <text evidence="10">The sequence shown here is derived from an EMBL/GenBank/DDBJ whole genome shotgun (WGS) entry which is preliminary data.</text>
</comment>
<dbReference type="InterPro" id="IPR017438">
    <property type="entry name" value="ATP-NAD_kinase_N"/>
</dbReference>
<dbReference type="PROSITE" id="PS50146">
    <property type="entry name" value="DAGK"/>
    <property type="match status" value="1"/>
</dbReference>
<evidence type="ECO:0000256" key="1">
    <source>
        <dbReference type="ARBA" id="ARBA00001946"/>
    </source>
</evidence>
<sequence>MSARVAIVWNPSKAGREDLEKALVDAAGDSAVDAHWFETAEDDPGRSATRKALESGAGLVLAAGGDGTVRAVAEELAEAGASADLGIIPLGTGNLLARNLDVPLNDAAAAISRALEGEPRTIDLGWATIAAPDGEERHAFTVMAGFGIDAHMITETDDDLKDRAGWLAYVESLGRAVSASEVIGIELALDGGDAAQEQAHTLIVGNCGTLQGGITLLPDADPSDGELDLLVLSADGIAGWADTLRNLVWDNGLKRLISGGGAADQAESSESAAHRRVTTLTIELAEPRVFEVDGDDLGETTRIGIEIQPAALRIR</sequence>
<dbReference type="Gene3D" id="3.40.50.10330">
    <property type="entry name" value="Probable inorganic polyphosphate/atp-NAD kinase, domain 1"/>
    <property type="match status" value="1"/>
</dbReference>
<dbReference type="Pfam" id="PF19279">
    <property type="entry name" value="YegS_C"/>
    <property type="match status" value="1"/>
</dbReference>
<dbReference type="InterPro" id="IPR050187">
    <property type="entry name" value="Lipid_Phosphate_FormReg"/>
</dbReference>
<dbReference type="SUPFAM" id="SSF111331">
    <property type="entry name" value="NAD kinase/diacylglycerol kinase-like"/>
    <property type="match status" value="1"/>
</dbReference>
<dbReference type="GO" id="GO:0008654">
    <property type="term" value="P:phospholipid biosynthetic process"/>
    <property type="evidence" value="ECO:0007669"/>
    <property type="project" value="UniProtKB-KW"/>
</dbReference>
<keyword evidence="7" id="KW-0444">Lipid biosynthesis</keyword>
<dbReference type="GO" id="GO:0005524">
    <property type="term" value="F:ATP binding"/>
    <property type="evidence" value="ECO:0007669"/>
    <property type="project" value="UniProtKB-KW"/>
</dbReference>
<evidence type="ECO:0000256" key="4">
    <source>
        <dbReference type="ARBA" id="ARBA00022741"/>
    </source>
</evidence>
<dbReference type="PANTHER" id="PTHR12358:SF54">
    <property type="entry name" value="SPHINGOSINE KINASE RELATED PROTEIN"/>
    <property type="match status" value="1"/>
</dbReference>
<keyword evidence="7" id="KW-0443">Lipid metabolism</keyword>
<evidence type="ECO:0000313" key="11">
    <source>
        <dbReference type="Proteomes" id="UP000664382"/>
    </source>
</evidence>
<organism evidence="10 11">
    <name type="scientific">Leucobacter weissii</name>
    <dbReference type="NCBI Taxonomy" id="1983706"/>
    <lineage>
        <taxon>Bacteria</taxon>
        <taxon>Bacillati</taxon>
        <taxon>Actinomycetota</taxon>
        <taxon>Actinomycetes</taxon>
        <taxon>Micrococcales</taxon>
        <taxon>Microbacteriaceae</taxon>
        <taxon>Leucobacter</taxon>
    </lineage>
</organism>
<feature type="domain" description="DAGKc" evidence="9">
    <location>
        <begin position="1"/>
        <end position="131"/>
    </location>
</feature>
<keyword evidence="3" id="KW-0808">Transferase</keyword>
<dbReference type="AlphaFoldDB" id="A0A939MM39"/>
<protein>
    <submittedName>
        <fullName evidence="10">NAD(+)/NADH kinase</fullName>
    </submittedName>
</protein>
<dbReference type="GO" id="GO:0016301">
    <property type="term" value="F:kinase activity"/>
    <property type="evidence" value="ECO:0007669"/>
    <property type="project" value="UniProtKB-KW"/>
</dbReference>
<evidence type="ECO:0000259" key="9">
    <source>
        <dbReference type="PROSITE" id="PS50146"/>
    </source>
</evidence>
<dbReference type="SMART" id="SM00046">
    <property type="entry name" value="DAGKc"/>
    <property type="match status" value="1"/>
</dbReference>
<name>A0A939MM39_9MICO</name>
<comment type="similarity">
    <text evidence="2">Belongs to the diacylglycerol/lipid kinase family.</text>
</comment>
<keyword evidence="7" id="KW-0594">Phospholipid biosynthesis</keyword>
<dbReference type="InterPro" id="IPR016064">
    <property type="entry name" value="NAD/diacylglycerol_kinase_sf"/>
</dbReference>
<keyword evidence="6" id="KW-0067">ATP-binding</keyword>
<evidence type="ECO:0000256" key="2">
    <source>
        <dbReference type="ARBA" id="ARBA00005983"/>
    </source>
</evidence>
<evidence type="ECO:0000256" key="3">
    <source>
        <dbReference type="ARBA" id="ARBA00022679"/>
    </source>
</evidence>
<comment type="cofactor">
    <cofactor evidence="1">
        <name>Mg(2+)</name>
        <dbReference type="ChEBI" id="CHEBI:18420"/>
    </cofactor>
</comment>
<accession>A0A939MM39</accession>
<keyword evidence="8" id="KW-1208">Phospholipid metabolism</keyword>
<dbReference type="RefSeq" id="WP_208095919.1">
    <property type="nucleotide sequence ID" value="NZ_JAGDYM010000004.1"/>
</dbReference>
<gene>
    <name evidence="10" type="ORF">J4H92_03260</name>
</gene>
<evidence type="ECO:0000256" key="5">
    <source>
        <dbReference type="ARBA" id="ARBA00022777"/>
    </source>
</evidence>
<dbReference type="InterPro" id="IPR001206">
    <property type="entry name" value="Diacylglycerol_kinase_cat_dom"/>
</dbReference>
<proteinExistence type="inferred from homology"/>
<keyword evidence="4" id="KW-0547">Nucleotide-binding</keyword>